<feature type="domain" description="Cytochrome b561" evidence="14">
    <location>
        <begin position="354"/>
        <end position="554"/>
    </location>
</feature>
<evidence type="ECO:0000256" key="5">
    <source>
        <dbReference type="ARBA" id="ARBA00022692"/>
    </source>
</evidence>
<feature type="domain" description="DOMON" evidence="13">
    <location>
        <begin position="229"/>
        <end position="349"/>
    </location>
</feature>
<comment type="caution">
    <text evidence="16">The sequence shown here is derived from an EMBL/GenBank/DDBJ whole genome shotgun (WGS) entry which is preliminary data.</text>
</comment>
<keyword evidence="8" id="KW-0408">Iron</keyword>
<evidence type="ECO:0000256" key="4">
    <source>
        <dbReference type="ARBA" id="ARBA00022448"/>
    </source>
</evidence>
<keyword evidence="4" id="KW-0813">Transport</keyword>
<dbReference type="SMART" id="SM00664">
    <property type="entry name" value="DoH"/>
    <property type="match status" value="1"/>
</dbReference>
<keyword evidence="7 11" id="KW-1133">Transmembrane helix</keyword>
<dbReference type="InterPro" id="IPR006593">
    <property type="entry name" value="Cyt_b561/ferric_Rdtase_TM"/>
</dbReference>
<dbReference type="Pfam" id="PF03188">
    <property type="entry name" value="Cytochrom_B561"/>
    <property type="match status" value="1"/>
</dbReference>
<evidence type="ECO:0000256" key="8">
    <source>
        <dbReference type="ARBA" id="ARBA00023004"/>
    </source>
</evidence>
<gene>
    <name evidence="16" type="ORF">PVAND_005515</name>
</gene>
<evidence type="ECO:0000256" key="2">
    <source>
        <dbReference type="ARBA" id="ARBA00004141"/>
    </source>
</evidence>
<sequence>MSMLLAHQIFIIFLQIQLFNCLPQGAPVSTCDSLMPIHGGGIPALRTSPLFQIVLQSDVIGQTQPLLIEINSGIADLAMKGFIIQARTLNGQQIGSFTSYPDEFAKTIDCGNGIANTVTHANTKPKRSIGLAWKAPDNFIGDIIFNSTIAQDYDKFWVGVMSSPVRVVREIQTVQNTISTTRSPLQPTYIFTNSGIKNNSEPQDEIYRDCGFSKTCFGVPNDCIKTKSCSSFIAVKVEGDKYVFEMRSQSKAAYIATGLSTDDKMGDDSVVECVNESGSIKAYTSWTTVGGGKFDSSRNGIAQNIVNLREGKLENGMIYCQVERPRLTTINSQVFDLSKNEYYLLIASGSELKPFGVGYHDITRAASSSALNLAEVSLIAAKSKILLQVHMYLMALAWIGTTSIGIILARYFKTTWKGSSMCGKDLWFAWHQLLMTLTLVLSTAAFIIIFVELRGWSTANNPHAILGTITMCLCFIQAFIGFTRPSPGSRNRKLFNWVHWFCGNAAHIFAIVTIFASATLEKAELPSNLVDLLLVIYVAIHVIIHILLSLFGCMSERKEAQKVTSFQMTEMNQSRMLATMKQDSPYSAFRKTILGIYILVIIAVVATLLTLITIAPTKDIEFSLV</sequence>
<feature type="signal peptide" evidence="12">
    <location>
        <begin position="1"/>
        <end position="21"/>
    </location>
</feature>
<dbReference type="Gene3D" id="1.20.120.1770">
    <property type="match status" value="1"/>
</dbReference>
<evidence type="ECO:0000259" key="15">
    <source>
        <dbReference type="PROSITE" id="PS51019"/>
    </source>
</evidence>
<dbReference type="AlphaFoldDB" id="A0A9J6C0V4"/>
<keyword evidence="17" id="KW-1185">Reference proteome</keyword>
<keyword evidence="12" id="KW-0732">Signal</keyword>
<feature type="domain" description="Reelin" evidence="15">
    <location>
        <begin position="16"/>
        <end position="180"/>
    </location>
</feature>
<dbReference type="SMART" id="SM00665">
    <property type="entry name" value="B561"/>
    <property type="match status" value="1"/>
</dbReference>
<keyword evidence="6" id="KW-0249">Electron transport</keyword>
<dbReference type="InterPro" id="IPR051237">
    <property type="entry name" value="Ferric-chelate_Red/DefProt"/>
</dbReference>
<dbReference type="CDD" id="cd08760">
    <property type="entry name" value="Cyt_b561_FRRS1_like"/>
    <property type="match status" value="1"/>
</dbReference>
<comment type="subcellular location">
    <subcellularLocation>
        <location evidence="2">Membrane</location>
        <topology evidence="2">Multi-pass membrane protein</topology>
    </subcellularLocation>
</comment>
<dbReference type="PROSITE" id="PS51019">
    <property type="entry name" value="REELIN"/>
    <property type="match status" value="1"/>
</dbReference>
<dbReference type="InterPro" id="IPR042307">
    <property type="entry name" value="Reeler_sf"/>
</dbReference>
<keyword evidence="9 11" id="KW-0472">Membrane</keyword>
<feature type="transmembrane region" description="Helical" evidence="11">
    <location>
        <begin position="494"/>
        <end position="520"/>
    </location>
</feature>
<evidence type="ECO:0000256" key="7">
    <source>
        <dbReference type="ARBA" id="ARBA00022989"/>
    </source>
</evidence>
<keyword evidence="10" id="KW-0325">Glycoprotein</keyword>
<reference evidence="16" key="1">
    <citation type="submission" date="2021-03" db="EMBL/GenBank/DDBJ databases">
        <title>Chromosome level genome of the anhydrobiotic midge Polypedilum vanderplanki.</title>
        <authorList>
            <person name="Yoshida Y."/>
            <person name="Kikawada T."/>
            <person name="Gusev O."/>
        </authorList>
    </citation>
    <scope>NUCLEOTIDE SEQUENCE</scope>
    <source>
        <strain evidence="16">NIAS01</strain>
        <tissue evidence="16">Whole body or cell culture</tissue>
    </source>
</reference>
<evidence type="ECO:0008006" key="18">
    <source>
        <dbReference type="Google" id="ProtNLM"/>
    </source>
</evidence>
<dbReference type="GO" id="GO:0140571">
    <property type="term" value="F:transmembrane ascorbate ferrireductase activity"/>
    <property type="evidence" value="ECO:0007669"/>
    <property type="project" value="TreeGrafter"/>
</dbReference>
<proteinExistence type="inferred from homology"/>
<name>A0A9J6C0V4_POLVA</name>
<comment type="similarity">
    <text evidence="3">Belongs to the FRRS1 family.</text>
</comment>
<evidence type="ECO:0000256" key="1">
    <source>
        <dbReference type="ARBA" id="ARBA00001970"/>
    </source>
</evidence>
<feature type="transmembrane region" description="Helical" evidence="11">
    <location>
        <begin position="463"/>
        <end position="482"/>
    </location>
</feature>
<feature type="transmembrane region" description="Helical" evidence="11">
    <location>
        <begin position="391"/>
        <end position="412"/>
    </location>
</feature>
<evidence type="ECO:0000256" key="12">
    <source>
        <dbReference type="SAM" id="SignalP"/>
    </source>
</evidence>
<accession>A0A9J6C0V4</accession>
<dbReference type="InterPro" id="IPR005018">
    <property type="entry name" value="DOMON_domain"/>
</dbReference>
<comment type="cofactor">
    <cofactor evidence="1">
        <name>heme b</name>
        <dbReference type="ChEBI" id="CHEBI:60344"/>
    </cofactor>
</comment>
<dbReference type="PROSITE" id="PS50939">
    <property type="entry name" value="CYTOCHROME_B561"/>
    <property type="match status" value="1"/>
</dbReference>
<dbReference type="CDD" id="cd09628">
    <property type="entry name" value="DOMON_SDR_2_like"/>
    <property type="match status" value="1"/>
</dbReference>
<feature type="transmembrane region" description="Helical" evidence="11">
    <location>
        <begin position="433"/>
        <end position="451"/>
    </location>
</feature>
<evidence type="ECO:0000256" key="6">
    <source>
        <dbReference type="ARBA" id="ARBA00022982"/>
    </source>
</evidence>
<dbReference type="Proteomes" id="UP001107558">
    <property type="component" value="Chromosome 2"/>
</dbReference>
<dbReference type="GO" id="GO:0016020">
    <property type="term" value="C:membrane"/>
    <property type="evidence" value="ECO:0007669"/>
    <property type="project" value="UniProtKB-SubCell"/>
</dbReference>
<dbReference type="Gene3D" id="2.60.40.4060">
    <property type="entry name" value="Reeler domain"/>
    <property type="match status" value="1"/>
</dbReference>
<evidence type="ECO:0000313" key="16">
    <source>
        <dbReference type="EMBL" id="KAG5675626.1"/>
    </source>
</evidence>
<feature type="chain" id="PRO_5039892769" description="Ferric-chelate reductase 1" evidence="12">
    <location>
        <begin position="22"/>
        <end position="625"/>
    </location>
</feature>
<evidence type="ECO:0000259" key="14">
    <source>
        <dbReference type="PROSITE" id="PS50939"/>
    </source>
</evidence>
<evidence type="ECO:0000256" key="3">
    <source>
        <dbReference type="ARBA" id="ARBA00009195"/>
    </source>
</evidence>
<evidence type="ECO:0000256" key="11">
    <source>
        <dbReference type="SAM" id="Phobius"/>
    </source>
</evidence>
<organism evidence="16 17">
    <name type="scientific">Polypedilum vanderplanki</name>
    <name type="common">Sleeping chironomid midge</name>
    <dbReference type="NCBI Taxonomy" id="319348"/>
    <lineage>
        <taxon>Eukaryota</taxon>
        <taxon>Metazoa</taxon>
        <taxon>Ecdysozoa</taxon>
        <taxon>Arthropoda</taxon>
        <taxon>Hexapoda</taxon>
        <taxon>Insecta</taxon>
        <taxon>Pterygota</taxon>
        <taxon>Neoptera</taxon>
        <taxon>Endopterygota</taxon>
        <taxon>Diptera</taxon>
        <taxon>Nematocera</taxon>
        <taxon>Chironomoidea</taxon>
        <taxon>Chironomidae</taxon>
        <taxon>Chironominae</taxon>
        <taxon>Polypedilum</taxon>
        <taxon>Polypedilum</taxon>
    </lineage>
</organism>
<dbReference type="Pfam" id="PF03351">
    <property type="entry name" value="DOMON"/>
    <property type="match status" value="1"/>
</dbReference>
<evidence type="ECO:0000256" key="9">
    <source>
        <dbReference type="ARBA" id="ARBA00023136"/>
    </source>
</evidence>
<keyword evidence="5 11" id="KW-0812">Transmembrane</keyword>
<dbReference type="OrthoDB" id="6372137at2759"/>
<dbReference type="EMBL" id="JADBJN010000002">
    <property type="protein sequence ID" value="KAG5675626.1"/>
    <property type="molecule type" value="Genomic_DNA"/>
</dbReference>
<dbReference type="CDD" id="cd08544">
    <property type="entry name" value="Reeler"/>
    <property type="match status" value="1"/>
</dbReference>
<feature type="transmembrane region" description="Helical" evidence="11">
    <location>
        <begin position="532"/>
        <end position="553"/>
    </location>
</feature>
<evidence type="ECO:0000256" key="10">
    <source>
        <dbReference type="ARBA" id="ARBA00023180"/>
    </source>
</evidence>
<protein>
    <recommendedName>
        <fullName evidence="18">Ferric-chelate reductase 1</fullName>
    </recommendedName>
</protein>
<evidence type="ECO:0000259" key="13">
    <source>
        <dbReference type="PROSITE" id="PS50836"/>
    </source>
</evidence>
<dbReference type="PROSITE" id="PS50836">
    <property type="entry name" value="DOMON"/>
    <property type="match status" value="1"/>
</dbReference>
<dbReference type="InterPro" id="IPR002861">
    <property type="entry name" value="Reeler_dom"/>
</dbReference>
<dbReference type="Pfam" id="PF02014">
    <property type="entry name" value="Reeler"/>
    <property type="match status" value="1"/>
</dbReference>
<feature type="transmembrane region" description="Helical" evidence="11">
    <location>
        <begin position="594"/>
        <end position="615"/>
    </location>
</feature>
<dbReference type="PANTHER" id="PTHR45828:SF38">
    <property type="entry name" value="FERRIC-CHELATE REDUCTASE 1 HOMOLOG-RELATED"/>
    <property type="match status" value="1"/>
</dbReference>
<dbReference type="PANTHER" id="PTHR45828">
    <property type="entry name" value="CYTOCHROME B561/FERRIC REDUCTASE TRANSMEMBRANE"/>
    <property type="match status" value="1"/>
</dbReference>
<evidence type="ECO:0000313" key="17">
    <source>
        <dbReference type="Proteomes" id="UP001107558"/>
    </source>
</evidence>